<dbReference type="GO" id="GO:0004672">
    <property type="term" value="F:protein kinase activity"/>
    <property type="evidence" value="ECO:0007669"/>
    <property type="project" value="InterPro"/>
</dbReference>
<evidence type="ECO:0000259" key="1">
    <source>
        <dbReference type="Pfam" id="PF07714"/>
    </source>
</evidence>
<dbReference type="InterPro" id="IPR001245">
    <property type="entry name" value="Ser-Thr/Tyr_kinase_cat_dom"/>
</dbReference>
<keyword evidence="3" id="KW-1185">Reference proteome</keyword>
<protein>
    <recommendedName>
        <fullName evidence="1">Serine-threonine/tyrosine-protein kinase catalytic domain-containing protein</fullName>
    </recommendedName>
</protein>
<evidence type="ECO:0000313" key="3">
    <source>
        <dbReference type="Proteomes" id="UP001187192"/>
    </source>
</evidence>
<organism evidence="2 3">
    <name type="scientific">Ficus carica</name>
    <name type="common">Common fig</name>
    <dbReference type="NCBI Taxonomy" id="3494"/>
    <lineage>
        <taxon>Eukaryota</taxon>
        <taxon>Viridiplantae</taxon>
        <taxon>Streptophyta</taxon>
        <taxon>Embryophyta</taxon>
        <taxon>Tracheophyta</taxon>
        <taxon>Spermatophyta</taxon>
        <taxon>Magnoliopsida</taxon>
        <taxon>eudicotyledons</taxon>
        <taxon>Gunneridae</taxon>
        <taxon>Pentapetalae</taxon>
        <taxon>rosids</taxon>
        <taxon>fabids</taxon>
        <taxon>Rosales</taxon>
        <taxon>Moraceae</taxon>
        <taxon>Ficeae</taxon>
        <taxon>Ficus</taxon>
    </lineage>
</organism>
<evidence type="ECO:0000313" key="2">
    <source>
        <dbReference type="EMBL" id="GMN37530.1"/>
    </source>
</evidence>
<dbReference type="PANTHER" id="PTHR48055">
    <property type="entry name" value="LEUCINE-RICH REPEAT RECEPTOR PROTEIN KINASE EMS1"/>
    <property type="match status" value="1"/>
</dbReference>
<dbReference type="InterPro" id="IPR011009">
    <property type="entry name" value="Kinase-like_dom_sf"/>
</dbReference>
<reference evidence="2" key="1">
    <citation type="submission" date="2023-07" db="EMBL/GenBank/DDBJ databases">
        <title>draft genome sequence of fig (Ficus carica).</title>
        <authorList>
            <person name="Takahashi T."/>
            <person name="Nishimura K."/>
        </authorList>
    </citation>
    <scope>NUCLEOTIDE SEQUENCE</scope>
</reference>
<proteinExistence type="predicted"/>
<comment type="caution">
    <text evidence="2">The sequence shown here is derived from an EMBL/GenBank/DDBJ whole genome shotgun (WGS) entry which is preliminary data.</text>
</comment>
<feature type="domain" description="Serine-threonine/tyrosine-protein kinase catalytic" evidence="1">
    <location>
        <begin position="7"/>
        <end position="50"/>
    </location>
</feature>
<dbReference type="EMBL" id="BTGU01000007">
    <property type="protein sequence ID" value="GMN37530.1"/>
    <property type="molecule type" value="Genomic_DNA"/>
</dbReference>
<dbReference type="AlphaFoldDB" id="A0AA87ZS56"/>
<dbReference type="GO" id="GO:0016020">
    <property type="term" value="C:membrane"/>
    <property type="evidence" value="ECO:0007669"/>
    <property type="project" value="TreeGrafter"/>
</dbReference>
<dbReference type="Pfam" id="PF07714">
    <property type="entry name" value="PK_Tyr_Ser-Thr"/>
    <property type="match status" value="1"/>
</dbReference>
<dbReference type="Proteomes" id="UP001187192">
    <property type="component" value="Unassembled WGS sequence"/>
</dbReference>
<dbReference type="Gene3D" id="1.10.510.10">
    <property type="entry name" value="Transferase(Phosphotransferase) domain 1"/>
    <property type="match status" value="1"/>
</dbReference>
<accession>A0AA87ZS56</accession>
<sequence>MAEYGMGSKVSTEGDVFSFGILLLEIFTGKKPTDENLNGVSLHQFVKMALPTKVMEIVDQCLLIEGEEESSRSGSTVRIRNDRVNECLVSVFTIGLMCSEELPRERMKINDALNDLHKIKKMLLKYARNTNRARN</sequence>
<dbReference type="PANTHER" id="PTHR48055:SF55">
    <property type="entry name" value="PROTEIN KINASE DOMAIN-CONTAINING PROTEIN"/>
    <property type="match status" value="1"/>
</dbReference>
<dbReference type="SUPFAM" id="SSF56112">
    <property type="entry name" value="Protein kinase-like (PK-like)"/>
    <property type="match status" value="1"/>
</dbReference>
<dbReference type="InterPro" id="IPR051564">
    <property type="entry name" value="LRR_receptor-like_kinase"/>
</dbReference>
<name>A0AA87ZS56_FICCA</name>
<gene>
    <name evidence="2" type="ORF">TIFTF001_006887</name>
</gene>